<reference evidence="2" key="1">
    <citation type="submission" date="2022-11" db="UniProtKB">
        <authorList>
            <consortium name="WormBaseParasite"/>
        </authorList>
    </citation>
    <scope>IDENTIFICATION</scope>
</reference>
<protein>
    <submittedName>
        <fullName evidence="2">Uncharacterized protein</fullName>
    </submittedName>
</protein>
<organism evidence="1 2">
    <name type="scientific">Romanomermis culicivorax</name>
    <name type="common">Nematode worm</name>
    <dbReference type="NCBI Taxonomy" id="13658"/>
    <lineage>
        <taxon>Eukaryota</taxon>
        <taxon>Metazoa</taxon>
        <taxon>Ecdysozoa</taxon>
        <taxon>Nematoda</taxon>
        <taxon>Enoplea</taxon>
        <taxon>Dorylaimia</taxon>
        <taxon>Mermithida</taxon>
        <taxon>Mermithoidea</taxon>
        <taxon>Mermithidae</taxon>
        <taxon>Romanomermis</taxon>
    </lineage>
</organism>
<accession>A0A915LE95</accession>
<name>A0A915LE95_ROMCU</name>
<evidence type="ECO:0000313" key="2">
    <source>
        <dbReference type="WBParaSite" id="nRc.2.0.1.t48166-RA"/>
    </source>
</evidence>
<sequence length="167" mass="19500">MIMGYISTLPYTKQFGRYGVNIFQATDGKTIKVVVQYGLHRRGDGYRSEDYKAFVIHTDPSTPKRRLYANDREMVQQLVSKACPGALEFNYKLNENLKIRPNFDLFDNNYFKLFLQKQDRKRWLSSESPIVVIARRDADGVDYDHDGSVPNKIDKARNFYQNICLDN</sequence>
<keyword evidence="1" id="KW-1185">Reference proteome</keyword>
<dbReference type="WBParaSite" id="nRc.2.0.1.t48166-RA">
    <property type="protein sequence ID" value="nRc.2.0.1.t48166-RA"/>
    <property type="gene ID" value="nRc.2.0.1.g48166"/>
</dbReference>
<dbReference type="Proteomes" id="UP000887565">
    <property type="component" value="Unplaced"/>
</dbReference>
<proteinExistence type="predicted"/>
<dbReference type="AlphaFoldDB" id="A0A915LE95"/>
<evidence type="ECO:0000313" key="1">
    <source>
        <dbReference type="Proteomes" id="UP000887565"/>
    </source>
</evidence>